<keyword evidence="2 5" id="KW-0813">Transport</keyword>
<dbReference type="Pfam" id="PF03223">
    <property type="entry name" value="V-ATPase_C"/>
    <property type="match status" value="1"/>
</dbReference>
<reference evidence="7 8" key="1">
    <citation type="submission" date="2024-02" db="EMBL/GenBank/DDBJ databases">
        <authorList>
            <person name="Vignale AGUSTIN F."/>
            <person name="Sosa J E."/>
            <person name="Modenutti C."/>
        </authorList>
    </citation>
    <scope>NUCLEOTIDE SEQUENCE [LARGE SCALE GENOMIC DNA]</scope>
</reference>
<evidence type="ECO:0000313" key="8">
    <source>
        <dbReference type="Proteomes" id="UP001642360"/>
    </source>
</evidence>
<keyword evidence="8" id="KW-1185">Reference proteome</keyword>
<dbReference type="InterPro" id="IPR004907">
    <property type="entry name" value="ATPase_V1-cplx_csu"/>
</dbReference>
<evidence type="ECO:0000256" key="5">
    <source>
        <dbReference type="RuleBase" id="RU364010"/>
    </source>
</evidence>
<evidence type="ECO:0000256" key="3">
    <source>
        <dbReference type="ARBA" id="ARBA00022781"/>
    </source>
</evidence>
<comment type="similarity">
    <text evidence="1 5">Belongs to the V-ATPase C subunit family.</text>
</comment>
<sequence>MASRYWVVSLPVQNSASSLWSRLQESISKHAFDTPLYRFNIRNLLVGTLDSLRAISDDLVKSNSFIEGVSQKIRRQIEELDKVSGVVSSSLTVDWVPVDSYLTRFVWDEAKYPIMSPLREIVDGIHRQIAKIEDALKVRVAEYNNVHSQLNAISRKQTGRYVLIKPEDIITSEHLVTLLAIVPNYSEKDWLSSYETLTTYVLIATLLMKLAISDDFRLLPFPYSQQLRAKMHLSLVPGSSKKLHEDSEYALYTVTLFHQDADNFRTKAHERGFQIRDYEFNPETQESRKQETEKLMRDQDTQRSSLLQWCYASYGEVGRDGLPEFRARLTFLEAREGF</sequence>
<evidence type="ECO:0000256" key="1">
    <source>
        <dbReference type="ARBA" id="ARBA00006138"/>
    </source>
</evidence>
<dbReference type="PANTHER" id="PTHR10137">
    <property type="entry name" value="V-TYPE PROTON ATPASE SUBUNIT C"/>
    <property type="match status" value="1"/>
</dbReference>
<evidence type="ECO:0000313" key="7">
    <source>
        <dbReference type="EMBL" id="CAK9143359.1"/>
    </source>
</evidence>
<dbReference type="CDD" id="cd14785">
    <property type="entry name" value="V-ATPase_C"/>
    <property type="match status" value="1"/>
</dbReference>
<proteinExistence type="inferred from homology"/>
<organism evidence="7 8">
    <name type="scientific">Ilex paraguariensis</name>
    <name type="common">yerba mate</name>
    <dbReference type="NCBI Taxonomy" id="185542"/>
    <lineage>
        <taxon>Eukaryota</taxon>
        <taxon>Viridiplantae</taxon>
        <taxon>Streptophyta</taxon>
        <taxon>Embryophyta</taxon>
        <taxon>Tracheophyta</taxon>
        <taxon>Spermatophyta</taxon>
        <taxon>Magnoliopsida</taxon>
        <taxon>eudicotyledons</taxon>
        <taxon>Gunneridae</taxon>
        <taxon>Pentapetalae</taxon>
        <taxon>asterids</taxon>
        <taxon>campanulids</taxon>
        <taxon>Aquifoliales</taxon>
        <taxon>Aquifoliaceae</taxon>
        <taxon>Ilex</taxon>
    </lineage>
</organism>
<evidence type="ECO:0000256" key="4">
    <source>
        <dbReference type="ARBA" id="ARBA00023065"/>
    </source>
</evidence>
<dbReference type="InterPro" id="IPR036132">
    <property type="entry name" value="Vac_ATP_synth_c_sf"/>
</dbReference>
<comment type="subunit">
    <text evidence="5">V-ATPase is a heteromultimeric enzyme composed of a peripheral catalytic V1 complex (components A to H) attached to an integral membrane V0 proton pore complex.</text>
</comment>
<comment type="function">
    <text evidence="5">Subunit of the V1 complex of vacuolar(H+)-ATPase (V-ATPase), a multisubunit enzyme composed of a peripheral complex (V1) that hydrolyzes ATP and a membrane integral complex (V0) that translocates protons. V-ATPase is responsible for acidifying and maintaining the pH of intracellular compartments and in some cell types, is targeted to the plasma membrane, where it is responsible for acidifying the extracellular environment. Subunit C is necessary for the assembly of the catalytic sector of the enzyme and is likely to have a specific function in its catalytic activity.</text>
</comment>
<comment type="caution">
    <text evidence="7">The sequence shown here is derived from an EMBL/GenBank/DDBJ whole genome shotgun (WGS) entry which is preliminary data.</text>
</comment>
<dbReference type="SUPFAM" id="SSF118203">
    <property type="entry name" value="Vacuolar ATP synthase subunit C"/>
    <property type="match status" value="1"/>
</dbReference>
<dbReference type="GO" id="GO:1902600">
    <property type="term" value="P:proton transmembrane transport"/>
    <property type="evidence" value="ECO:0007669"/>
    <property type="project" value="UniProtKB-KW"/>
</dbReference>
<keyword evidence="4 5" id="KW-0406">Ion transport</keyword>
<accession>A0ABC8REG6</accession>
<dbReference type="Gene3D" id="1.20.1460.10">
    <property type="entry name" value="subunit c (vma5p) of the yeast v-atpase, domain 2"/>
    <property type="match status" value="2"/>
</dbReference>
<gene>
    <name evidence="7" type="ORF">ILEXP_LOCUS11066</name>
</gene>
<dbReference type="Gene3D" id="3.30.70.100">
    <property type="match status" value="1"/>
</dbReference>
<dbReference type="EMBL" id="CAUOFW020001292">
    <property type="protein sequence ID" value="CAK9143359.1"/>
    <property type="molecule type" value="Genomic_DNA"/>
</dbReference>
<evidence type="ECO:0000256" key="2">
    <source>
        <dbReference type="ARBA" id="ARBA00022448"/>
    </source>
</evidence>
<keyword evidence="3 5" id="KW-0375">Hydrogen ion transport</keyword>
<dbReference type="AlphaFoldDB" id="A0ABC8REG6"/>
<protein>
    <recommendedName>
        <fullName evidence="5">V-type proton ATPase subunit C</fullName>
    </recommendedName>
</protein>
<evidence type="ECO:0000256" key="6">
    <source>
        <dbReference type="SAM" id="MobiDB-lite"/>
    </source>
</evidence>
<name>A0ABC8REG6_9AQUA</name>
<feature type="region of interest" description="Disordered" evidence="6">
    <location>
        <begin position="280"/>
        <end position="299"/>
    </location>
</feature>
<dbReference type="PANTHER" id="PTHR10137:SF0">
    <property type="entry name" value="V-TYPE PROTON ATPASE SUBUNIT C"/>
    <property type="match status" value="1"/>
</dbReference>
<dbReference type="Proteomes" id="UP001642360">
    <property type="component" value="Unassembled WGS sequence"/>
</dbReference>